<keyword evidence="2" id="KW-0520">NAD</keyword>
<dbReference type="InterPro" id="IPR036291">
    <property type="entry name" value="NAD(P)-bd_dom_sf"/>
</dbReference>
<keyword evidence="5" id="KW-1185">Reference proteome</keyword>
<evidence type="ECO:0000313" key="4">
    <source>
        <dbReference type="EMBL" id="NML93367.1"/>
    </source>
</evidence>
<dbReference type="Pfam" id="PF02826">
    <property type="entry name" value="2-Hacid_dh_C"/>
    <property type="match status" value="1"/>
</dbReference>
<dbReference type="Gene3D" id="3.40.50.720">
    <property type="entry name" value="NAD(P)-binding Rossmann-like Domain"/>
    <property type="match status" value="2"/>
</dbReference>
<dbReference type="GO" id="GO:0051287">
    <property type="term" value="F:NAD binding"/>
    <property type="evidence" value="ECO:0007669"/>
    <property type="project" value="InterPro"/>
</dbReference>
<evidence type="ECO:0000256" key="1">
    <source>
        <dbReference type="ARBA" id="ARBA00023002"/>
    </source>
</evidence>
<dbReference type="GO" id="GO:0016491">
    <property type="term" value="F:oxidoreductase activity"/>
    <property type="evidence" value="ECO:0007669"/>
    <property type="project" value="UniProtKB-KW"/>
</dbReference>
<dbReference type="EMBL" id="JABBGM010000002">
    <property type="protein sequence ID" value="NML93367.1"/>
    <property type="molecule type" value="Genomic_DNA"/>
</dbReference>
<dbReference type="InterPro" id="IPR006140">
    <property type="entry name" value="D-isomer_DH_NAD-bd"/>
</dbReference>
<proteinExistence type="predicted"/>
<feature type="domain" description="D-isomer specific 2-hydroxyacid dehydrogenase NAD-binding" evidence="3">
    <location>
        <begin position="109"/>
        <end position="279"/>
    </location>
</feature>
<dbReference type="PANTHER" id="PTHR43333">
    <property type="entry name" value="2-HACID_DH_C DOMAIN-CONTAINING PROTEIN"/>
    <property type="match status" value="1"/>
</dbReference>
<evidence type="ECO:0000256" key="2">
    <source>
        <dbReference type="ARBA" id="ARBA00023027"/>
    </source>
</evidence>
<sequence>MSLVVASQLEPAINEELARHPSRPKIIAVPEDEPWRAAREADVLVVRPTPVWREARGEEQPDLWPGRLRWVCSASVGIDFYPPWLLDAPIVSCARGTASEEIADYVIAAIYRQAKDLAEAAVTSPTQWRYRALGQVNGSTVGIVGFGAIGRAVARRATALGARVLAVRRSREAALGVIGVELRDHVADVVRDADHIVVAVPATPETRHLFDDALFARAKPGAHLINVARGSVVDQEALVRALDSGRLAFATLDVTEPEPLPEGHVLYTHANVRLTPHISSNYTLARGKLVAKIMGDLTRFAAGQKPSDIVLPERGY</sequence>
<reference evidence="4 5" key="1">
    <citation type="submission" date="2020-04" db="EMBL/GenBank/DDBJ databases">
        <title>Novosphingobium sp. TW-4 isolated from soil.</title>
        <authorList>
            <person name="Dahal R.H."/>
            <person name="Chaudhary D.K."/>
        </authorList>
    </citation>
    <scope>NUCLEOTIDE SEQUENCE [LARGE SCALE GENOMIC DNA]</scope>
    <source>
        <strain evidence="4 5">TW-4</strain>
    </source>
</reference>
<dbReference type="SUPFAM" id="SSF51735">
    <property type="entry name" value="NAD(P)-binding Rossmann-fold domains"/>
    <property type="match status" value="1"/>
</dbReference>
<keyword evidence="1" id="KW-0560">Oxidoreductase</keyword>
<comment type="caution">
    <text evidence="4">The sequence shown here is derived from an EMBL/GenBank/DDBJ whole genome shotgun (WGS) entry which is preliminary data.</text>
</comment>
<name>A0A7Y0GA79_9SPHN</name>
<accession>A0A7Y0GA79</accession>
<organism evidence="4 5">
    <name type="scientific">Novosphingobium olei</name>
    <dbReference type="NCBI Taxonomy" id="2728851"/>
    <lineage>
        <taxon>Bacteria</taxon>
        <taxon>Pseudomonadati</taxon>
        <taxon>Pseudomonadota</taxon>
        <taxon>Alphaproteobacteria</taxon>
        <taxon>Sphingomonadales</taxon>
        <taxon>Sphingomonadaceae</taxon>
        <taxon>Novosphingobium</taxon>
    </lineage>
</organism>
<dbReference type="RefSeq" id="WP_169492600.1">
    <property type="nucleotide sequence ID" value="NZ_AP029021.1"/>
</dbReference>
<gene>
    <name evidence="4" type="ORF">HHL27_06740</name>
</gene>
<evidence type="ECO:0000259" key="3">
    <source>
        <dbReference type="Pfam" id="PF02826"/>
    </source>
</evidence>
<dbReference type="PANTHER" id="PTHR43333:SF1">
    <property type="entry name" value="D-ISOMER SPECIFIC 2-HYDROXYACID DEHYDROGENASE NAD-BINDING DOMAIN-CONTAINING PROTEIN"/>
    <property type="match status" value="1"/>
</dbReference>
<evidence type="ECO:0000313" key="5">
    <source>
        <dbReference type="Proteomes" id="UP000583556"/>
    </source>
</evidence>
<dbReference type="CDD" id="cd12180">
    <property type="entry name" value="2-Hacid_dh_15"/>
    <property type="match status" value="1"/>
</dbReference>
<dbReference type="AlphaFoldDB" id="A0A7Y0GA79"/>
<dbReference type="Proteomes" id="UP000583556">
    <property type="component" value="Unassembled WGS sequence"/>
</dbReference>
<protein>
    <submittedName>
        <fullName evidence="4">NAD(P)-binding domain-containing protein</fullName>
    </submittedName>
</protein>